<feature type="transmembrane region" description="Helical" evidence="6">
    <location>
        <begin position="158"/>
        <end position="179"/>
    </location>
</feature>
<evidence type="ECO:0000256" key="4">
    <source>
        <dbReference type="ARBA" id="ARBA00022989"/>
    </source>
</evidence>
<evidence type="ECO:0000259" key="8">
    <source>
        <dbReference type="Pfam" id="PF04893"/>
    </source>
</evidence>
<dbReference type="GO" id="GO:0000139">
    <property type="term" value="C:Golgi membrane"/>
    <property type="evidence" value="ECO:0007669"/>
    <property type="project" value="UniProtKB-SubCell"/>
</dbReference>
<feature type="region of interest" description="Disordered" evidence="7">
    <location>
        <begin position="32"/>
        <end position="68"/>
    </location>
</feature>
<evidence type="ECO:0000256" key="7">
    <source>
        <dbReference type="SAM" id="MobiDB-lite"/>
    </source>
</evidence>
<evidence type="ECO:0000313" key="9">
    <source>
        <dbReference type="EMBL" id="TGZ83073.1"/>
    </source>
</evidence>
<dbReference type="PANTHER" id="PTHR12822:SF2">
    <property type="entry name" value="PROTEIN YIPF"/>
    <property type="match status" value="1"/>
</dbReference>
<evidence type="ECO:0000256" key="5">
    <source>
        <dbReference type="ARBA" id="ARBA00023136"/>
    </source>
</evidence>
<dbReference type="InParanoid" id="A0A4S2N223"/>
<feature type="transmembrane region" description="Helical" evidence="6">
    <location>
        <begin position="118"/>
        <end position="138"/>
    </location>
</feature>
<dbReference type="FunCoup" id="A0A4S2N223">
    <property type="interactions" value="309"/>
</dbReference>
<comment type="subcellular location">
    <subcellularLocation>
        <location evidence="6">Golgi apparatus membrane</location>
        <topology evidence="6">Multi-pass membrane protein</topology>
    </subcellularLocation>
    <subcellularLocation>
        <location evidence="1">Membrane</location>
        <topology evidence="1">Multi-pass membrane protein</topology>
    </subcellularLocation>
</comment>
<dbReference type="PANTHER" id="PTHR12822">
    <property type="entry name" value="PROTEIN YIPF"/>
    <property type="match status" value="1"/>
</dbReference>
<dbReference type="GO" id="GO:0016192">
    <property type="term" value="P:vesicle-mediated transport"/>
    <property type="evidence" value="ECO:0007669"/>
    <property type="project" value="InterPro"/>
</dbReference>
<dbReference type="EMBL" id="ML220114">
    <property type="protein sequence ID" value="TGZ83073.1"/>
    <property type="molecule type" value="Genomic_DNA"/>
</dbReference>
<feature type="transmembrane region" description="Helical" evidence="6">
    <location>
        <begin position="218"/>
        <end position="240"/>
    </location>
</feature>
<keyword evidence="10" id="KW-1185">Reference proteome</keyword>
<evidence type="ECO:0000256" key="2">
    <source>
        <dbReference type="ARBA" id="ARBA00010596"/>
    </source>
</evidence>
<dbReference type="AlphaFoldDB" id="A0A4S2N223"/>
<evidence type="ECO:0000313" key="10">
    <source>
        <dbReference type="Proteomes" id="UP000298138"/>
    </source>
</evidence>
<evidence type="ECO:0000256" key="6">
    <source>
        <dbReference type="RuleBase" id="RU361264"/>
    </source>
</evidence>
<dbReference type="STRING" id="341454.A0A4S2N223"/>
<keyword evidence="3 6" id="KW-0812">Transmembrane</keyword>
<comment type="similarity">
    <text evidence="2 6">Belongs to the YIP1 family.</text>
</comment>
<dbReference type="Proteomes" id="UP000298138">
    <property type="component" value="Unassembled WGS sequence"/>
</dbReference>
<proteinExistence type="inferred from homology"/>
<feature type="compositionally biased region" description="Low complexity" evidence="7">
    <location>
        <begin position="41"/>
        <end position="68"/>
    </location>
</feature>
<evidence type="ECO:0000256" key="1">
    <source>
        <dbReference type="ARBA" id="ARBA00004141"/>
    </source>
</evidence>
<dbReference type="GO" id="GO:0031267">
    <property type="term" value="F:small GTPase binding"/>
    <property type="evidence" value="ECO:0007669"/>
    <property type="project" value="InterPro"/>
</dbReference>
<feature type="domain" description="Yip1" evidence="8">
    <location>
        <begin position="99"/>
        <end position="266"/>
    </location>
</feature>
<feature type="transmembrane region" description="Helical" evidence="6">
    <location>
        <begin position="252"/>
        <end position="275"/>
    </location>
</feature>
<keyword evidence="4 6" id="KW-1133">Transmembrane helix</keyword>
<reference evidence="9 10" key="1">
    <citation type="submission" date="2019-04" db="EMBL/GenBank/DDBJ databases">
        <title>Comparative genomics and transcriptomics to analyze fruiting body development in filamentous ascomycetes.</title>
        <authorList>
            <consortium name="DOE Joint Genome Institute"/>
            <person name="Lutkenhaus R."/>
            <person name="Traeger S."/>
            <person name="Breuer J."/>
            <person name="Kuo A."/>
            <person name="Lipzen A."/>
            <person name="Pangilinan J."/>
            <person name="Dilworth D."/>
            <person name="Sandor L."/>
            <person name="Poggeler S."/>
            <person name="Barry K."/>
            <person name="Grigoriev I.V."/>
            <person name="Nowrousian M."/>
        </authorList>
    </citation>
    <scope>NUCLEOTIDE SEQUENCE [LARGE SCALE GENOMIC DNA]</scope>
    <source>
        <strain evidence="9 10">CBS 389.68</strain>
    </source>
</reference>
<dbReference type="Pfam" id="PF04893">
    <property type="entry name" value="Yip1"/>
    <property type="match status" value="1"/>
</dbReference>
<evidence type="ECO:0000256" key="3">
    <source>
        <dbReference type="ARBA" id="ARBA00022692"/>
    </source>
</evidence>
<accession>A0A4S2N223</accession>
<name>A0A4S2N223_9PEZI</name>
<organism evidence="9 10">
    <name type="scientific">Ascodesmis nigricans</name>
    <dbReference type="NCBI Taxonomy" id="341454"/>
    <lineage>
        <taxon>Eukaryota</taxon>
        <taxon>Fungi</taxon>
        <taxon>Dikarya</taxon>
        <taxon>Ascomycota</taxon>
        <taxon>Pezizomycotina</taxon>
        <taxon>Pezizomycetes</taxon>
        <taxon>Pezizales</taxon>
        <taxon>Ascodesmidaceae</taxon>
        <taxon>Ascodesmis</taxon>
    </lineage>
</organism>
<dbReference type="InterPro" id="IPR039765">
    <property type="entry name" value="Yip5/YIPF1/YIPF2"/>
</dbReference>
<gene>
    <name evidence="9" type="ORF">EX30DRAFT_358119</name>
</gene>
<sequence length="301" mass="32632">MSSSHNNGYDVVVDVDDEGDLGHTDLTDLEFHQSTYSTTDPSAGKAGRSSARSPRTAGGPSNSTSTPSGKHHLFTLSFYAQYFDVDTSTVLHRCRSALIPRTNFLDIIDGNPDLYGPIWITTSVVLMLFLASTLAQYFARFGEEGDGGGKRYTYDFTLLSGAAGMMYGYTFIVPAALWVVLRWWGVESANLLELACLYGYANLVWLPVAVASVSPITILNWVFVGVGLASSGLFLFRNLYPVVSATDHRTAKILLIVVVALHAGLALAIKILFFAHGSPVGTKDPNMTHPVEPPKSDGRLF</sequence>
<keyword evidence="5 6" id="KW-0472">Membrane</keyword>
<dbReference type="InterPro" id="IPR006977">
    <property type="entry name" value="Yip1_dom"/>
</dbReference>
<dbReference type="OrthoDB" id="10256463at2759"/>
<feature type="transmembrane region" description="Helical" evidence="6">
    <location>
        <begin position="191"/>
        <end position="212"/>
    </location>
</feature>
<protein>
    <recommendedName>
        <fullName evidence="6">Protein YIP</fullName>
    </recommendedName>
</protein>